<dbReference type="GO" id="GO:0004521">
    <property type="term" value="F:RNA endonuclease activity"/>
    <property type="evidence" value="ECO:0007669"/>
    <property type="project" value="TreeGrafter"/>
</dbReference>
<protein>
    <submittedName>
        <fullName evidence="1">Toxin ChpB</fullName>
    </submittedName>
</protein>
<evidence type="ECO:0000313" key="2">
    <source>
        <dbReference type="Proteomes" id="UP000249396"/>
    </source>
</evidence>
<organism evidence="1 2">
    <name type="scientific">Candidatus Methylumidiphilus alinenensis</name>
    <dbReference type="NCBI Taxonomy" id="2202197"/>
    <lineage>
        <taxon>Bacteria</taxon>
        <taxon>Pseudomonadati</taxon>
        <taxon>Pseudomonadota</taxon>
        <taxon>Gammaproteobacteria</taxon>
        <taxon>Methylococcales</taxon>
        <taxon>Candidatus Methylumidiphilus</taxon>
    </lineage>
</organism>
<gene>
    <name evidence="1" type="ORF">DM484_14365</name>
</gene>
<dbReference type="InterPro" id="IPR003477">
    <property type="entry name" value="PemK-like"/>
</dbReference>
<dbReference type="SUPFAM" id="SSF50118">
    <property type="entry name" value="Cell growth inhibitor/plasmid maintenance toxic component"/>
    <property type="match status" value="1"/>
</dbReference>
<sequence>MQKIHLGRVTGAVRSECAHAAGSHRLARCPRLRDGGRVSTRYFDRGDIVRVSFNPVIGRELQGEKRPALVLSTRAFNALGTALVAPITQGGNLARFMGFAVPMMGAGTQTQGVVLVNAVRTLDLQGRGATKIETAPAMVMEDVLARLRAIID</sequence>
<dbReference type="Gene3D" id="2.30.30.110">
    <property type="match status" value="1"/>
</dbReference>
<comment type="caution">
    <text evidence="1">The sequence shown here is derived from an EMBL/GenBank/DDBJ whole genome shotgun (WGS) entry which is preliminary data.</text>
</comment>
<dbReference type="InterPro" id="IPR011067">
    <property type="entry name" value="Plasmid_toxin/cell-grow_inhib"/>
</dbReference>
<dbReference type="Pfam" id="PF02452">
    <property type="entry name" value="PemK_toxin"/>
    <property type="match status" value="1"/>
</dbReference>
<dbReference type="Proteomes" id="UP000249396">
    <property type="component" value="Unassembled WGS sequence"/>
</dbReference>
<name>A0A2W4R624_9GAMM</name>
<dbReference type="AlphaFoldDB" id="A0A2W4R624"/>
<accession>A0A2W4R624</accession>
<reference evidence="1 2" key="1">
    <citation type="journal article" date="2018" name="Aquat. Microb. Ecol.">
        <title>Gammaproteobacterial methanotrophs dominate.</title>
        <authorList>
            <person name="Rissanen A.J."/>
            <person name="Saarenheimo J."/>
            <person name="Tiirola M."/>
            <person name="Peura S."/>
            <person name="Aalto S.L."/>
            <person name="Karvinen A."/>
            <person name="Nykanen H."/>
        </authorList>
    </citation>
    <scope>NUCLEOTIDE SEQUENCE [LARGE SCALE GENOMIC DNA]</scope>
    <source>
        <strain evidence="1">AMbin10</strain>
    </source>
</reference>
<dbReference type="GO" id="GO:0016075">
    <property type="term" value="P:rRNA catabolic process"/>
    <property type="evidence" value="ECO:0007669"/>
    <property type="project" value="TreeGrafter"/>
</dbReference>
<evidence type="ECO:0000313" key="1">
    <source>
        <dbReference type="EMBL" id="PZN77679.1"/>
    </source>
</evidence>
<dbReference type="EMBL" id="QJPH01000332">
    <property type="protein sequence ID" value="PZN77679.1"/>
    <property type="molecule type" value="Genomic_DNA"/>
</dbReference>
<dbReference type="PANTHER" id="PTHR33988">
    <property type="entry name" value="ENDORIBONUCLEASE MAZF-RELATED"/>
    <property type="match status" value="1"/>
</dbReference>
<dbReference type="NCBIfam" id="NF007320">
    <property type="entry name" value="PRK09812.1"/>
    <property type="match status" value="1"/>
</dbReference>
<dbReference type="GO" id="GO:0003677">
    <property type="term" value="F:DNA binding"/>
    <property type="evidence" value="ECO:0007669"/>
    <property type="project" value="InterPro"/>
</dbReference>
<dbReference type="PANTHER" id="PTHR33988:SF3">
    <property type="entry name" value="ENDORIBONUCLEASE TOXIN CHPB-RELATED"/>
    <property type="match status" value="1"/>
</dbReference>
<dbReference type="GO" id="GO:0006402">
    <property type="term" value="P:mRNA catabolic process"/>
    <property type="evidence" value="ECO:0007669"/>
    <property type="project" value="TreeGrafter"/>
</dbReference>
<proteinExistence type="predicted"/>